<evidence type="ECO:0000256" key="3">
    <source>
        <dbReference type="RuleBase" id="RU000363"/>
    </source>
</evidence>
<evidence type="ECO:0000256" key="4">
    <source>
        <dbReference type="SAM" id="MobiDB-lite"/>
    </source>
</evidence>
<dbReference type="RefSeq" id="WP_345497394.1">
    <property type="nucleotide sequence ID" value="NZ_BAABJM010000004.1"/>
</dbReference>
<comment type="caution">
    <text evidence="5">The sequence shown here is derived from an EMBL/GenBank/DDBJ whole genome shotgun (WGS) entry which is preliminary data.</text>
</comment>
<evidence type="ECO:0008006" key="7">
    <source>
        <dbReference type="Google" id="ProtNLM"/>
    </source>
</evidence>
<keyword evidence="2" id="KW-0560">Oxidoreductase</keyword>
<evidence type="ECO:0000313" key="6">
    <source>
        <dbReference type="Proteomes" id="UP001500603"/>
    </source>
</evidence>
<dbReference type="EMBL" id="BAABJM010000004">
    <property type="protein sequence ID" value="GAA5061070.1"/>
    <property type="molecule type" value="Genomic_DNA"/>
</dbReference>
<dbReference type="PANTHER" id="PTHR43391:SF94">
    <property type="entry name" value="OXIDOREDUCTASE-RELATED"/>
    <property type="match status" value="1"/>
</dbReference>
<comment type="similarity">
    <text evidence="1 3">Belongs to the short-chain dehydrogenases/reductases (SDR) family.</text>
</comment>
<keyword evidence="6" id="KW-1185">Reference proteome</keyword>
<dbReference type="CDD" id="cd05233">
    <property type="entry name" value="SDR_c"/>
    <property type="match status" value="1"/>
</dbReference>
<organism evidence="5 6">
    <name type="scientific">Nocardia callitridis</name>
    <dbReference type="NCBI Taxonomy" id="648753"/>
    <lineage>
        <taxon>Bacteria</taxon>
        <taxon>Bacillati</taxon>
        <taxon>Actinomycetota</taxon>
        <taxon>Actinomycetes</taxon>
        <taxon>Mycobacteriales</taxon>
        <taxon>Nocardiaceae</taxon>
        <taxon>Nocardia</taxon>
    </lineage>
</organism>
<protein>
    <recommendedName>
        <fullName evidence="7">Short-chain dehydrogenase</fullName>
    </recommendedName>
</protein>
<feature type="region of interest" description="Disordered" evidence="4">
    <location>
        <begin position="341"/>
        <end position="389"/>
    </location>
</feature>
<dbReference type="SUPFAM" id="SSF51735">
    <property type="entry name" value="NAD(P)-binding Rossmann-fold domains"/>
    <property type="match status" value="1"/>
</dbReference>
<feature type="compositionally biased region" description="Basic residues" evidence="4">
    <location>
        <begin position="260"/>
        <end position="280"/>
    </location>
</feature>
<gene>
    <name evidence="5" type="ORF">GCM10023318_43240</name>
</gene>
<evidence type="ECO:0000256" key="1">
    <source>
        <dbReference type="ARBA" id="ARBA00006484"/>
    </source>
</evidence>
<dbReference type="Pfam" id="PF00106">
    <property type="entry name" value="adh_short"/>
    <property type="match status" value="1"/>
</dbReference>
<feature type="region of interest" description="Disordered" evidence="4">
    <location>
        <begin position="258"/>
        <end position="284"/>
    </location>
</feature>
<sequence length="389" mass="41788">MRAGQGIGRELATVLHSRGACVALVDIDGEWVERTSAVLGDRALPIATDVADRDAMRDAVTATVQRFGGCDVVVANAGVVPPPATLRIVPGGAFDRVIAINLTGVFNTVQPALPHVIAGAGHVVVVSSCAAFAPRMGGAPYMISKAAVEQLGRALRAELAPHGATAGIAYLGIVDTALTHKTLDDDDLGQEMNTLLPKPLRTRITSVDAARSIASGIEHRAAATFAPRAWQPYSLLRGLVNAWLDAVYLSGRHDLGPGAIHRRRDRPSRAPPHHRPRRSTRNLAGIHRFGRSKAGRQRMEQRWMLVLLSQLDRAELHILARIRLAIQRHRAKADLDDFVTVPASPPGSSQQDGTLDSLNSQRTVRGGQASRIGPVILGSGPSSRSRWRW</sequence>
<reference evidence="6" key="1">
    <citation type="journal article" date="2019" name="Int. J. Syst. Evol. Microbiol.">
        <title>The Global Catalogue of Microorganisms (GCM) 10K type strain sequencing project: providing services to taxonomists for standard genome sequencing and annotation.</title>
        <authorList>
            <consortium name="The Broad Institute Genomics Platform"/>
            <consortium name="The Broad Institute Genome Sequencing Center for Infectious Disease"/>
            <person name="Wu L."/>
            <person name="Ma J."/>
        </authorList>
    </citation>
    <scope>NUCLEOTIDE SEQUENCE [LARGE SCALE GENOMIC DNA]</scope>
    <source>
        <strain evidence="6">JCM 18298</strain>
    </source>
</reference>
<name>A0ABP9KKY3_9NOCA</name>
<dbReference type="Gene3D" id="3.40.50.720">
    <property type="entry name" value="NAD(P)-binding Rossmann-like Domain"/>
    <property type="match status" value="1"/>
</dbReference>
<dbReference type="InterPro" id="IPR036291">
    <property type="entry name" value="NAD(P)-bd_dom_sf"/>
</dbReference>
<dbReference type="InterPro" id="IPR002347">
    <property type="entry name" value="SDR_fam"/>
</dbReference>
<feature type="compositionally biased region" description="Polar residues" evidence="4">
    <location>
        <begin position="346"/>
        <end position="363"/>
    </location>
</feature>
<dbReference type="Proteomes" id="UP001500603">
    <property type="component" value="Unassembled WGS sequence"/>
</dbReference>
<dbReference type="PRINTS" id="PR00081">
    <property type="entry name" value="GDHRDH"/>
</dbReference>
<evidence type="ECO:0000256" key="2">
    <source>
        <dbReference type="ARBA" id="ARBA00023002"/>
    </source>
</evidence>
<dbReference type="PANTHER" id="PTHR43391">
    <property type="entry name" value="RETINOL DEHYDROGENASE-RELATED"/>
    <property type="match status" value="1"/>
</dbReference>
<evidence type="ECO:0000313" key="5">
    <source>
        <dbReference type="EMBL" id="GAA5061070.1"/>
    </source>
</evidence>
<accession>A0ABP9KKY3</accession>
<dbReference type="PRINTS" id="PR00080">
    <property type="entry name" value="SDRFAMILY"/>
</dbReference>
<proteinExistence type="inferred from homology"/>